<evidence type="ECO:0000313" key="2">
    <source>
        <dbReference type="Proteomes" id="UP001500630"/>
    </source>
</evidence>
<keyword evidence="2" id="KW-1185">Reference proteome</keyword>
<reference evidence="2" key="1">
    <citation type="journal article" date="2019" name="Int. J. Syst. Evol. Microbiol.">
        <title>The Global Catalogue of Microorganisms (GCM) 10K type strain sequencing project: providing services to taxonomists for standard genome sequencing and annotation.</title>
        <authorList>
            <consortium name="The Broad Institute Genomics Platform"/>
            <consortium name="The Broad Institute Genome Sequencing Center for Infectious Disease"/>
            <person name="Wu L."/>
            <person name="Ma J."/>
        </authorList>
    </citation>
    <scope>NUCLEOTIDE SEQUENCE [LARGE SCALE GENOMIC DNA]</scope>
    <source>
        <strain evidence="2">JCM 17326</strain>
    </source>
</reference>
<organism evidence="1 2">
    <name type="scientific">Nonomuraea rosea</name>
    <dbReference type="NCBI Taxonomy" id="638574"/>
    <lineage>
        <taxon>Bacteria</taxon>
        <taxon>Bacillati</taxon>
        <taxon>Actinomycetota</taxon>
        <taxon>Actinomycetes</taxon>
        <taxon>Streptosporangiales</taxon>
        <taxon>Streptosporangiaceae</taxon>
        <taxon>Nonomuraea</taxon>
    </lineage>
</organism>
<dbReference type="EMBL" id="BAABDQ010000079">
    <property type="protein sequence ID" value="GAA3625549.1"/>
    <property type="molecule type" value="Genomic_DNA"/>
</dbReference>
<name>A0ABP7A684_9ACTN</name>
<sequence>MSAEPLNRVVAGSRALGDRWGLAAGLSTRGMQTYVCGDLKASRREAEERQAG</sequence>
<protein>
    <submittedName>
        <fullName evidence="1">Uncharacterized protein</fullName>
    </submittedName>
</protein>
<dbReference type="Proteomes" id="UP001500630">
    <property type="component" value="Unassembled WGS sequence"/>
</dbReference>
<dbReference type="RefSeq" id="WP_345580662.1">
    <property type="nucleotide sequence ID" value="NZ_BAABDQ010000079.1"/>
</dbReference>
<gene>
    <name evidence="1" type="ORF">GCM10022419_133870</name>
</gene>
<comment type="caution">
    <text evidence="1">The sequence shown here is derived from an EMBL/GenBank/DDBJ whole genome shotgun (WGS) entry which is preliminary data.</text>
</comment>
<accession>A0ABP7A684</accession>
<proteinExistence type="predicted"/>
<evidence type="ECO:0000313" key="1">
    <source>
        <dbReference type="EMBL" id="GAA3625549.1"/>
    </source>
</evidence>